<dbReference type="EMBL" id="JAWHQM010000016">
    <property type="protein sequence ID" value="KAK5630470.1"/>
    <property type="molecule type" value="Genomic_DNA"/>
</dbReference>
<proteinExistence type="predicted"/>
<evidence type="ECO:0000313" key="1">
    <source>
        <dbReference type="EMBL" id="KAK5630470.1"/>
    </source>
</evidence>
<evidence type="ECO:0000313" key="2">
    <source>
        <dbReference type="Proteomes" id="UP001305414"/>
    </source>
</evidence>
<protein>
    <submittedName>
        <fullName evidence="1">Uncharacterized protein</fullName>
    </submittedName>
</protein>
<comment type="caution">
    <text evidence="1">The sequence shown here is derived from an EMBL/GenBank/DDBJ whole genome shotgun (WGS) entry which is preliminary data.</text>
</comment>
<name>A0AAN7YYF7_9PEZI</name>
<dbReference type="AlphaFoldDB" id="A0AAN7YYF7"/>
<dbReference type="Proteomes" id="UP001305414">
    <property type="component" value="Unassembled WGS sequence"/>
</dbReference>
<keyword evidence="2" id="KW-1185">Reference proteome</keyword>
<sequence length="88" mass="10641">MFSKPREGVNVRHSRPFAYKKRTNVRPNLQIYAYKPRDLLNCTVASFYEITDDQLTTQQLHAKHRFIDLFERHARRQTKILMQQIYTT</sequence>
<gene>
    <name evidence="1" type="ORF">RRF57_006185</name>
</gene>
<organism evidence="1 2">
    <name type="scientific">Xylaria bambusicola</name>
    <dbReference type="NCBI Taxonomy" id="326684"/>
    <lineage>
        <taxon>Eukaryota</taxon>
        <taxon>Fungi</taxon>
        <taxon>Dikarya</taxon>
        <taxon>Ascomycota</taxon>
        <taxon>Pezizomycotina</taxon>
        <taxon>Sordariomycetes</taxon>
        <taxon>Xylariomycetidae</taxon>
        <taxon>Xylariales</taxon>
        <taxon>Xylariaceae</taxon>
        <taxon>Xylaria</taxon>
    </lineage>
</organism>
<reference evidence="1 2" key="1">
    <citation type="submission" date="2023-10" db="EMBL/GenBank/DDBJ databases">
        <title>Draft genome sequence of Xylaria bambusicola isolate GMP-LS, the root and basal stem rot pathogen of sugarcane in Indonesia.</title>
        <authorList>
            <person name="Selvaraj P."/>
            <person name="Muralishankar V."/>
            <person name="Muruganantham S."/>
            <person name="Sp S."/>
            <person name="Haryani S."/>
            <person name="Lau K.J.X."/>
            <person name="Naqvi N.I."/>
        </authorList>
    </citation>
    <scope>NUCLEOTIDE SEQUENCE [LARGE SCALE GENOMIC DNA]</scope>
    <source>
        <strain evidence="1">GMP-LS</strain>
    </source>
</reference>
<accession>A0AAN7YYF7</accession>